<dbReference type="RefSeq" id="WP_344246575.1">
    <property type="nucleotide sequence ID" value="NZ_BAAAHH010000049.1"/>
</dbReference>
<comment type="caution">
    <text evidence="3">The sequence shown here is derived from an EMBL/GenBank/DDBJ whole genome shotgun (WGS) entry which is preliminary data.</text>
</comment>
<protein>
    <recommendedName>
        <fullName evidence="5">Minor tail protein</fullName>
    </recommendedName>
</protein>
<dbReference type="InterPro" id="IPR029432">
    <property type="entry name" value="Gp28/Gp37-like_dom"/>
</dbReference>
<evidence type="ECO:0000313" key="4">
    <source>
        <dbReference type="Proteomes" id="UP001500665"/>
    </source>
</evidence>
<feature type="domain" description="DUF7298" evidence="2">
    <location>
        <begin position="493"/>
        <end position="647"/>
    </location>
</feature>
<evidence type="ECO:0008006" key="5">
    <source>
        <dbReference type="Google" id="ProtNLM"/>
    </source>
</evidence>
<keyword evidence="4" id="KW-1185">Reference proteome</keyword>
<organism evidence="3 4">
    <name type="scientific">Actinocorallia libanotica</name>
    <dbReference type="NCBI Taxonomy" id="46162"/>
    <lineage>
        <taxon>Bacteria</taxon>
        <taxon>Bacillati</taxon>
        <taxon>Actinomycetota</taxon>
        <taxon>Actinomycetes</taxon>
        <taxon>Streptosporangiales</taxon>
        <taxon>Thermomonosporaceae</taxon>
        <taxon>Actinocorallia</taxon>
    </lineage>
</organism>
<reference evidence="4" key="1">
    <citation type="journal article" date="2019" name="Int. J. Syst. Evol. Microbiol.">
        <title>The Global Catalogue of Microorganisms (GCM) 10K type strain sequencing project: providing services to taxonomists for standard genome sequencing and annotation.</title>
        <authorList>
            <consortium name="The Broad Institute Genomics Platform"/>
            <consortium name="The Broad Institute Genome Sequencing Center for Infectious Disease"/>
            <person name="Wu L."/>
            <person name="Ma J."/>
        </authorList>
    </citation>
    <scope>NUCLEOTIDE SEQUENCE [LARGE SCALE GENOMIC DNA]</scope>
    <source>
        <strain evidence="4">JCM 10696</strain>
    </source>
</reference>
<gene>
    <name evidence="3" type="ORF">GCM10009550_71190</name>
</gene>
<evidence type="ECO:0000259" key="1">
    <source>
        <dbReference type="Pfam" id="PF14594"/>
    </source>
</evidence>
<dbReference type="Proteomes" id="UP001500665">
    <property type="component" value="Unassembled WGS sequence"/>
</dbReference>
<dbReference type="EMBL" id="BAAAHH010000049">
    <property type="protein sequence ID" value="GAA0967383.1"/>
    <property type="molecule type" value="Genomic_DNA"/>
</dbReference>
<feature type="domain" description="Gp28/Gp37-like" evidence="1">
    <location>
        <begin position="7"/>
        <end position="363"/>
    </location>
</feature>
<dbReference type="Pfam" id="PF14594">
    <property type="entry name" value="Sipho_Gp37"/>
    <property type="match status" value="1"/>
</dbReference>
<proteinExistence type="predicted"/>
<dbReference type="Pfam" id="PF23972">
    <property type="entry name" value="DUF7298"/>
    <property type="match status" value="1"/>
</dbReference>
<accession>A0ABP4CH92</accession>
<evidence type="ECO:0000259" key="2">
    <source>
        <dbReference type="Pfam" id="PF23972"/>
    </source>
</evidence>
<sequence length="648" mass="68530">MNLLDITVEVRDKNLKRMGQIPPDDLNLQVEDKFNNVGSWELSLPIEHPMTPYLRAPGSGLIVTGPSGVLFSGPTVEPEYAATTADPTGSVTFKGVSDSIILSDMLAWPEPWNVNPHAQGAAYDTRTAGAESLMHAYVNANVGPGAPAERRNSRLIMGANGFRGPSVTKSARFVQLGTLCSEIVAGTSLGFRVIQQGTNLVFETYLGADRTKFIRLDVWNGTLSEQRVAISAPAATHAIVGGDGESENRAFKIVTTADSIAASSSWGRRIETFVDARSNEETTDAELTQAGTEALAEAGKTGVAARGVTVEDVDYPHMQFGKDWHLGDRVTVVVEGQELASIVTGMVLKADEGGLRLGAELGDASGFDPDAVVTKRIQSTEDRVSNLERTVEPSNAAGLILNARDAGGVLQWNQGTPTGNWPEGTSLLYLNATDATAGGWGFGGMWGFVVTHRQPGGGDATQRWTKAHPPGTAHEEWFRGGNASGWGPWNVVPFGNTNVARGIKALQNITASDYIGNNETIIYRTNFQAEANRCYKVTLRAGAMDANATGDGTRVAKTAGFITCRYNEGGAAFIGSPSAGVFQVTAFHENSDTAMGVSCEFFINGPAAGPLHIGISLQANRDAGAYGQVRILAIGTSNLAVEDVGAAI</sequence>
<name>A0ABP4CH92_9ACTN</name>
<evidence type="ECO:0000313" key="3">
    <source>
        <dbReference type="EMBL" id="GAA0967383.1"/>
    </source>
</evidence>
<dbReference type="InterPro" id="IPR055722">
    <property type="entry name" value="DUF7298"/>
</dbReference>